<organism evidence="2 3">
    <name type="scientific">Scleroderma citrinum Foug A</name>
    <dbReference type="NCBI Taxonomy" id="1036808"/>
    <lineage>
        <taxon>Eukaryota</taxon>
        <taxon>Fungi</taxon>
        <taxon>Dikarya</taxon>
        <taxon>Basidiomycota</taxon>
        <taxon>Agaricomycotina</taxon>
        <taxon>Agaricomycetes</taxon>
        <taxon>Agaricomycetidae</taxon>
        <taxon>Boletales</taxon>
        <taxon>Sclerodermatineae</taxon>
        <taxon>Sclerodermataceae</taxon>
        <taxon>Scleroderma</taxon>
    </lineage>
</organism>
<dbReference type="AlphaFoldDB" id="A0A0C2ZLL1"/>
<accession>A0A0C2ZLL1</accession>
<evidence type="ECO:0000313" key="2">
    <source>
        <dbReference type="EMBL" id="KIM53532.1"/>
    </source>
</evidence>
<reference evidence="2" key="3">
    <citation type="submission" date="2015-02" db="EMBL/GenBank/DDBJ databases">
        <title>Evolutionary Origins and Diversification of the Mycorrhizal Mutualists.</title>
        <authorList>
            <consortium name="DOE Joint Genome Institute"/>
            <consortium name="Mycorrhizal Genomics Consortium"/>
            <person name="Kohler A."/>
            <person name="Kuo A."/>
            <person name="Nagy L.G."/>
            <person name="Floudas D."/>
            <person name="Copeland A."/>
            <person name="Barry K.W."/>
            <person name="Cichocki N."/>
            <person name="Veneault-Fourrey C."/>
            <person name="LaButti K."/>
            <person name="Lindquist E.A."/>
            <person name="Lipzen A."/>
            <person name="Lundell T."/>
            <person name="Morin E."/>
            <person name="Murat C."/>
            <person name="Riley R."/>
            <person name="Ohm R."/>
            <person name="Sun H."/>
            <person name="Tunlid A."/>
            <person name="Henrissat B."/>
            <person name="Grigoriev I.V."/>
            <person name="Hibbett D.S."/>
            <person name="Martin F."/>
        </authorList>
    </citation>
    <scope>NUCLEOTIDE SEQUENCE</scope>
    <source>
        <strain evidence="2 3">Foug A</strain>
    </source>
</reference>
<dbReference type="Proteomes" id="UP000053989">
    <property type="component" value="Unassembled WGS sequence"/>
</dbReference>
<dbReference type="HOGENOM" id="CLU_144955_1_1_1"/>
<keyword evidence="3" id="KW-1185">Reference proteome</keyword>
<protein>
    <submittedName>
        <fullName evidence="2">Uncharacterized protein</fullName>
    </submittedName>
</protein>
<name>A0A0C2ZLL1_9AGAM</name>
<evidence type="ECO:0000313" key="3">
    <source>
        <dbReference type="Proteomes" id="UP000053989"/>
    </source>
</evidence>
<dbReference type="EMBL" id="KN822178">
    <property type="protein sequence ID" value="KIM53532.1"/>
    <property type="molecule type" value="Genomic_DNA"/>
</dbReference>
<proteinExistence type="predicted"/>
<dbReference type="EMBL" id="KN822304">
    <property type="protein sequence ID" value="KIM50951.1"/>
    <property type="molecule type" value="Genomic_DNA"/>
</dbReference>
<gene>
    <name evidence="2" type="ORF">SCLCIDRAFT_1222683</name>
    <name evidence="1" type="ORF">SCLCIDRAFT_1224980</name>
</gene>
<reference evidence="3" key="2">
    <citation type="submission" date="2015-01" db="EMBL/GenBank/DDBJ databases">
        <title>Evolutionary Origins and Diversification of the Mycorrhizal Mutualists.</title>
        <authorList>
            <consortium name="DOE Joint Genome Institute"/>
            <consortium name="Mycorrhizal Genomics Consortium"/>
            <person name="Kohler A."/>
            <person name="Kuo A."/>
            <person name="Nagy L.G."/>
            <person name="Floudas D."/>
            <person name="Copeland A."/>
            <person name="Barry K.W."/>
            <person name="Cichocki N."/>
            <person name="Veneault-Fourrey C."/>
            <person name="LaButti K."/>
            <person name="Lindquist E.A."/>
            <person name="Lipzen A."/>
            <person name="Lundell T."/>
            <person name="Morin E."/>
            <person name="Murat C."/>
            <person name="Riley R."/>
            <person name="Ohm R."/>
            <person name="Sun H."/>
            <person name="Tunlid A."/>
            <person name="Henrissat B."/>
            <person name="Grigoriev I.V."/>
            <person name="Hibbett D.S."/>
            <person name="Martin F."/>
        </authorList>
    </citation>
    <scope>NUCLEOTIDE SEQUENCE [LARGE SCALE GENOMIC DNA]</scope>
    <source>
        <strain evidence="3">Foug A</strain>
    </source>
</reference>
<sequence>MHKCIIHGVGCLIVYEYSYFCLQEQHNHHDVVAHAVKQYEDSGTQARVFQNLQWVLQEKNNLTVQTLILDIILRNRMSDNFK</sequence>
<evidence type="ECO:0000313" key="1">
    <source>
        <dbReference type="EMBL" id="KIM50951.1"/>
    </source>
</evidence>
<reference evidence="2 3" key="1">
    <citation type="submission" date="2014-04" db="EMBL/GenBank/DDBJ databases">
        <authorList>
            <consortium name="DOE Joint Genome Institute"/>
            <person name="Kuo A."/>
            <person name="Kohler A."/>
            <person name="Nagy L.G."/>
            <person name="Floudas D."/>
            <person name="Copeland A."/>
            <person name="Barry K.W."/>
            <person name="Cichocki N."/>
            <person name="Veneault-Fourrey C."/>
            <person name="LaButti K."/>
            <person name="Lindquist E.A."/>
            <person name="Lipzen A."/>
            <person name="Lundell T."/>
            <person name="Morin E."/>
            <person name="Murat C."/>
            <person name="Sun H."/>
            <person name="Tunlid A."/>
            <person name="Henrissat B."/>
            <person name="Grigoriev I.V."/>
            <person name="Hibbett D.S."/>
            <person name="Martin F."/>
            <person name="Nordberg H.P."/>
            <person name="Cantor M.N."/>
            <person name="Hua S.X."/>
        </authorList>
    </citation>
    <scope>NUCLEOTIDE SEQUENCE [LARGE SCALE GENOMIC DNA]</scope>
    <source>
        <strain evidence="2 3">Foug A</strain>
    </source>
</reference>